<name>A0AAN7T289_9EURO</name>
<dbReference type="Proteomes" id="UP001309876">
    <property type="component" value="Unassembled WGS sequence"/>
</dbReference>
<dbReference type="EMBL" id="JAVRRJ010000003">
    <property type="protein sequence ID" value="KAK5086897.1"/>
    <property type="molecule type" value="Genomic_DNA"/>
</dbReference>
<organism evidence="2 3">
    <name type="scientific">Lithohypha guttulata</name>
    <dbReference type="NCBI Taxonomy" id="1690604"/>
    <lineage>
        <taxon>Eukaryota</taxon>
        <taxon>Fungi</taxon>
        <taxon>Dikarya</taxon>
        <taxon>Ascomycota</taxon>
        <taxon>Pezizomycotina</taxon>
        <taxon>Eurotiomycetes</taxon>
        <taxon>Chaetothyriomycetidae</taxon>
        <taxon>Chaetothyriales</taxon>
        <taxon>Trichomeriaceae</taxon>
        <taxon>Lithohypha</taxon>
    </lineage>
</organism>
<feature type="compositionally biased region" description="Polar residues" evidence="1">
    <location>
        <begin position="91"/>
        <end position="100"/>
    </location>
</feature>
<protein>
    <submittedName>
        <fullName evidence="2">Uncharacterized protein</fullName>
    </submittedName>
</protein>
<comment type="caution">
    <text evidence="2">The sequence shown here is derived from an EMBL/GenBank/DDBJ whole genome shotgun (WGS) entry which is preliminary data.</text>
</comment>
<sequence>MKSVFHEVRFKIKPLVIYNIFADYPYRIEAAVRVGEPFSTQGLLTCAYRGAPDPATESDSAMDEDGPEDTDNSGTSEAANLDTVEGLNGPDSPTGTQTNGWHDEDEDDHVGKGDDYSRPNCTTM</sequence>
<evidence type="ECO:0000313" key="2">
    <source>
        <dbReference type="EMBL" id="KAK5086897.1"/>
    </source>
</evidence>
<keyword evidence="3" id="KW-1185">Reference proteome</keyword>
<evidence type="ECO:0000256" key="1">
    <source>
        <dbReference type="SAM" id="MobiDB-lite"/>
    </source>
</evidence>
<dbReference type="AlphaFoldDB" id="A0AAN7T289"/>
<evidence type="ECO:0000313" key="3">
    <source>
        <dbReference type="Proteomes" id="UP001309876"/>
    </source>
</evidence>
<gene>
    <name evidence="2" type="ORF">LTR05_004067</name>
</gene>
<proteinExistence type="predicted"/>
<accession>A0AAN7T289</accession>
<feature type="compositionally biased region" description="Acidic residues" evidence="1">
    <location>
        <begin position="60"/>
        <end position="71"/>
    </location>
</feature>
<feature type="region of interest" description="Disordered" evidence="1">
    <location>
        <begin position="48"/>
        <end position="124"/>
    </location>
</feature>
<reference evidence="2 3" key="1">
    <citation type="submission" date="2023-08" db="EMBL/GenBank/DDBJ databases">
        <title>Black Yeasts Isolated from many extreme environments.</title>
        <authorList>
            <person name="Coleine C."/>
            <person name="Stajich J.E."/>
            <person name="Selbmann L."/>
        </authorList>
    </citation>
    <scope>NUCLEOTIDE SEQUENCE [LARGE SCALE GENOMIC DNA]</scope>
    <source>
        <strain evidence="2 3">CCFEE 5910</strain>
    </source>
</reference>